<dbReference type="EMBL" id="JALKFT010000013">
    <property type="protein sequence ID" value="MCK9877006.1"/>
    <property type="molecule type" value="Genomic_DNA"/>
</dbReference>
<dbReference type="Pfam" id="PF13577">
    <property type="entry name" value="SnoaL_4"/>
    <property type="match status" value="1"/>
</dbReference>
<dbReference type="InterPro" id="IPR037401">
    <property type="entry name" value="SnoaL-like"/>
</dbReference>
<evidence type="ECO:0000313" key="2">
    <source>
        <dbReference type="EMBL" id="MCK9877006.1"/>
    </source>
</evidence>
<dbReference type="RefSeq" id="WP_248825307.1">
    <property type="nucleotide sequence ID" value="NZ_JALKFT010000013.1"/>
</dbReference>
<feature type="domain" description="SnoaL-like" evidence="1">
    <location>
        <begin position="17"/>
        <end position="144"/>
    </location>
</feature>
<dbReference type="Proteomes" id="UP001201873">
    <property type="component" value="Unassembled WGS sequence"/>
</dbReference>
<name>A0ABT0JZN5_9ACTN</name>
<proteinExistence type="predicted"/>
<dbReference type="InterPro" id="IPR032710">
    <property type="entry name" value="NTF2-like_dom_sf"/>
</dbReference>
<dbReference type="SUPFAM" id="SSF54427">
    <property type="entry name" value="NTF2-like"/>
    <property type="match status" value="1"/>
</dbReference>
<organism evidence="2 3">
    <name type="scientific">Frankia umida</name>
    <dbReference type="NCBI Taxonomy" id="573489"/>
    <lineage>
        <taxon>Bacteria</taxon>
        <taxon>Bacillati</taxon>
        <taxon>Actinomycetota</taxon>
        <taxon>Actinomycetes</taxon>
        <taxon>Frankiales</taxon>
        <taxon>Frankiaceae</taxon>
        <taxon>Frankia</taxon>
    </lineage>
</organism>
<gene>
    <name evidence="2" type="ORF">MXD59_14700</name>
</gene>
<keyword evidence="3" id="KW-1185">Reference proteome</keyword>
<comment type="caution">
    <text evidence="2">The sequence shown here is derived from an EMBL/GenBank/DDBJ whole genome shotgun (WGS) entry which is preliminary data.</text>
</comment>
<sequence>MSERISDRTASLNHWIDTAEITQVVNRYFRALDERVFDASHLGRIFTAGAGVIRPNGTQLTGPAAIGDGHRESLARFESTQHLLTGHDVIVAGDNATVRANLVAMHLWDGARKSAGSAEDYFVAGSVITVRLQLTPQGWKITELVNDTIWRAGSGFTAMAHTGRPTS</sequence>
<evidence type="ECO:0000313" key="3">
    <source>
        <dbReference type="Proteomes" id="UP001201873"/>
    </source>
</evidence>
<reference evidence="2 3" key="1">
    <citation type="submission" date="2022-04" db="EMBL/GenBank/DDBJ databases">
        <title>Genome diversity in the genus Frankia.</title>
        <authorList>
            <person name="Carlos-Shanley C."/>
            <person name="Hahn D."/>
        </authorList>
    </citation>
    <scope>NUCLEOTIDE SEQUENCE [LARGE SCALE GENOMIC DNA]</scope>
    <source>
        <strain evidence="2 3">Ag45/Mut15</strain>
    </source>
</reference>
<protein>
    <submittedName>
        <fullName evidence="2">Nuclear transport factor 2 family protein</fullName>
    </submittedName>
</protein>
<accession>A0ABT0JZN5</accession>
<dbReference type="Gene3D" id="3.10.450.50">
    <property type="match status" value="1"/>
</dbReference>
<evidence type="ECO:0000259" key="1">
    <source>
        <dbReference type="Pfam" id="PF13577"/>
    </source>
</evidence>